<keyword evidence="2" id="KW-1185">Reference proteome</keyword>
<sequence>MADAIATTARLILRNWRLGDPADFAAMHAMGCDPKVMATLGPLMTREQTAALMERLDQRAQEQGRTFWAAERKADGQVIGFIGGIRSAVPAIEGMLEIGWRLAWDAWGHGYATEGARATIAHLQRTDPGEAIYAITATTNHRSQAVMKRLGMTYWEGHDFDHPAVPAGCPLESHVTYRLEP</sequence>
<dbReference type="SUPFAM" id="SSF55729">
    <property type="entry name" value="Acyl-CoA N-acyltransferases (Nat)"/>
    <property type="match status" value="1"/>
</dbReference>
<dbReference type="InterPro" id="IPR016181">
    <property type="entry name" value="Acyl_CoA_acyltransferase"/>
</dbReference>
<reference evidence="1 2" key="1">
    <citation type="submission" date="2015-06" db="EMBL/GenBank/DDBJ databases">
        <authorList>
            <person name="Zeng Y."/>
            <person name="Huang Y."/>
        </authorList>
    </citation>
    <scope>NUCLEOTIDE SEQUENCE [LARGE SCALE GENOMIC DNA]</scope>
    <source>
        <strain evidence="1 2">PQ-2</strain>
    </source>
</reference>
<dbReference type="Gene3D" id="3.40.630.30">
    <property type="match status" value="1"/>
</dbReference>
<dbReference type="EMBL" id="CP011770">
    <property type="protein sequence ID" value="AKM11205.1"/>
    <property type="molecule type" value="Genomic_DNA"/>
</dbReference>
<evidence type="ECO:0000313" key="1">
    <source>
        <dbReference type="EMBL" id="AKM11205.1"/>
    </source>
</evidence>
<dbReference type="InterPro" id="IPR051531">
    <property type="entry name" value="N-acetyltransferase"/>
</dbReference>
<proteinExistence type="predicted"/>
<dbReference type="GO" id="GO:0016747">
    <property type="term" value="F:acyltransferase activity, transferring groups other than amino-acyl groups"/>
    <property type="evidence" value="ECO:0007669"/>
    <property type="project" value="InterPro"/>
</dbReference>
<organism evidence="1 2">
    <name type="scientific">Croceicoccus naphthovorans</name>
    <dbReference type="NCBI Taxonomy" id="1348774"/>
    <lineage>
        <taxon>Bacteria</taxon>
        <taxon>Pseudomonadati</taxon>
        <taxon>Pseudomonadota</taxon>
        <taxon>Alphaproteobacteria</taxon>
        <taxon>Sphingomonadales</taxon>
        <taxon>Erythrobacteraceae</taxon>
        <taxon>Croceicoccus</taxon>
    </lineage>
</organism>
<dbReference type="Pfam" id="PF13302">
    <property type="entry name" value="Acetyltransf_3"/>
    <property type="match status" value="1"/>
</dbReference>
<accession>A0A0G3XI23</accession>
<dbReference type="STRING" id="1348774.AB433_16470"/>
<dbReference type="RefSeq" id="WP_047822553.1">
    <property type="nucleotide sequence ID" value="NZ_CP011770.1"/>
</dbReference>
<dbReference type="PANTHER" id="PTHR43792:SF1">
    <property type="entry name" value="N-ACETYLTRANSFERASE DOMAIN-CONTAINING PROTEIN"/>
    <property type="match status" value="1"/>
</dbReference>
<evidence type="ECO:0000313" key="2">
    <source>
        <dbReference type="Proteomes" id="UP000035287"/>
    </source>
</evidence>
<dbReference type="PROSITE" id="PS51186">
    <property type="entry name" value="GNAT"/>
    <property type="match status" value="1"/>
</dbReference>
<protein>
    <submittedName>
        <fullName evidence="1">Uncharacterized protein</fullName>
    </submittedName>
</protein>
<dbReference type="KEGG" id="cna:AB433_16470"/>
<dbReference type="AlphaFoldDB" id="A0A0G3XI23"/>
<dbReference type="PATRIC" id="fig|1348774.3.peg.3457"/>
<dbReference type="InterPro" id="IPR000182">
    <property type="entry name" value="GNAT_dom"/>
</dbReference>
<gene>
    <name evidence="1" type="ORF">AB433_16470</name>
</gene>
<name>A0A0G3XI23_9SPHN</name>
<dbReference type="Proteomes" id="UP000035287">
    <property type="component" value="Chromosome"/>
</dbReference>
<dbReference type="PANTHER" id="PTHR43792">
    <property type="entry name" value="GNAT FAMILY, PUTATIVE (AFU_ORTHOLOGUE AFUA_3G00765)-RELATED-RELATED"/>
    <property type="match status" value="1"/>
</dbReference>